<dbReference type="PANTHER" id="PTHR43433">
    <property type="entry name" value="HYDROLASE, ALPHA/BETA FOLD FAMILY PROTEIN"/>
    <property type="match status" value="1"/>
</dbReference>
<proteinExistence type="predicted"/>
<evidence type="ECO:0000259" key="1">
    <source>
        <dbReference type="Pfam" id="PF00561"/>
    </source>
</evidence>
<evidence type="ECO:0000313" key="2">
    <source>
        <dbReference type="EMBL" id="SFQ86284.1"/>
    </source>
</evidence>
<dbReference type="Gene3D" id="3.40.50.1820">
    <property type="entry name" value="alpha/beta hydrolase"/>
    <property type="match status" value="1"/>
</dbReference>
<feature type="domain" description="AB hydrolase-1" evidence="1">
    <location>
        <begin position="28"/>
        <end position="137"/>
    </location>
</feature>
<dbReference type="Pfam" id="PF00561">
    <property type="entry name" value="Abhydrolase_1"/>
    <property type="match status" value="1"/>
</dbReference>
<protein>
    <submittedName>
        <fullName evidence="2">Pimeloyl-ACP methyl ester carboxylesterase</fullName>
    </submittedName>
</protein>
<accession>A0A1I6BZF3</accession>
<comment type="caution">
    <text evidence="2">The sequence shown here is derived from an EMBL/GenBank/DDBJ whole genome shotgun (WGS) entry which is preliminary data.</text>
</comment>
<sequence>MEMNDFKRATIQVPGSSLYYEVNGKGPFLLLIHGGGGDADKFQRISSQLTDHYTVITYDRRGHSRSKLDNRIENYSVETHSDDVHCLLAKLTDKPAYVFGSSSGAVIALDLCIRHPEQVSVLIPHEPVLLPLLDHDEQVQAREFMEALKKNHKSAVENLLSNSKKDISNSKQSTDVKAERLFHNSTYFVEHEIEGILNYSLDISALKSALKDSTMKLLPAGGVDSQSFFAYHCAVALARLLGTEIVEFPGDHGGYNTEYYKDFAEKLHNVLKSI</sequence>
<dbReference type="EMBL" id="FOXX01000018">
    <property type="protein sequence ID" value="SFQ86284.1"/>
    <property type="molecule type" value="Genomic_DNA"/>
</dbReference>
<keyword evidence="3" id="KW-1185">Reference proteome</keyword>
<gene>
    <name evidence="2" type="ORF">SAMN02745910_04621</name>
</gene>
<organism evidence="2 3">
    <name type="scientific">Priestia endophytica DSM 13796</name>
    <dbReference type="NCBI Taxonomy" id="1121089"/>
    <lineage>
        <taxon>Bacteria</taxon>
        <taxon>Bacillati</taxon>
        <taxon>Bacillota</taxon>
        <taxon>Bacilli</taxon>
        <taxon>Bacillales</taxon>
        <taxon>Bacillaceae</taxon>
        <taxon>Priestia</taxon>
    </lineage>
</organism>
<dbReference type="InterPro" id="IPR050471">
    <property type="entry name" value="AB_hydrolase"/>
</dbReference>
<reference evidence="2 3" key="1">
    <citation type="submission" date="2016-10" db="EMBL/GenBank/DDBJ databases">
        <authorList>
            <person name="Varghese N."/>
            <person name="Submissions S."/>
        </authorList>
    </citation>
    <scope>NUCLEOTIDE SEQUENCE [LARGE SCALE GENOMIC DNA]</scope>
    <source>
        <strain evidence="2 3">DSM 13796</strain>
    </source>
</reference>
<dbReference type="PANTHER" id="PTHR43433:SF5">
    <property type="entry name" value="AB HYDROLASE-1 DOMAIN-CONTAINING PROTEIN"/>
    <property type="match status" value="1"/>
</dbReference>
<name>A0A1I6BZF3_9BACI</name>
<evidence type="ECO:0000313" key="3">
    <source>
        <dbReference type="Proteomes" id="UP000182762"/>
    </source>
</evidence>
<dbReference type="Proteomes" id="UP000182762">
    <property type="component" value="Unassembled WGS sequence"/>
</dbReference>
<dbReference type="SUPFAM" id="SSF53474">
    <property type="entry name" value="alpha/beta-Hydrolases"/>
    <property type="match status" value="1"/>
</dbReference>
<dbReference type="InterPro" id="IPR029058">
    <property type="entry name" value="AB_hydrolase_fold"/>
</dbReference>
<dbReference type="InterPro" id="IPR000073">
    <property type="entry name" value="AB_hydrolase_1"/>
</dbReference>